<protein>
    <submittedName>
        <fullName evidence="2">Uncharacterized protein</fullName>
    </submittedName>
</protein>
<dbReference type="EMBL" id="KB020490">
    <property type="protein sequence ID" value="ELA37159.1"/>
    <property type="molecule type" value="Genomic_DNA"/>
</dbReference>
<evidence type="ECO:0000256" key="1">
    <source>
        <dbReference type="SAM" id="MobiDB-lite"/>
    </source>
</evidence>
<accession>L2GER7</accession>
<proteinExistence type="predicted"/>
<reference evidence="2" key="1">
    <citation type="submission" date="2012-08" db="EMBL/GenBank/DDBJ databases">
        <title>Genome analysis of Colletotrichum orbiculare and Colletotrichum fructicola.</title>
        <authorList>
            <person name="Gan P.H.P."/>
            <person name="Ikeda K."/>
            <person name="Irieda H."/>
            <person name="Narusaka M."/>
            <person name="O'Connell R.J."/>
            <person name="Narusaka Y."/>
            <person name="Takano Y."/>
            <person name="Kubo Y."/>
            <person name="Shirasu K."/>
        </authorList>
    </citation>
    <scope>NUCLEOTIDE SEQUENCE</scope>
    <source>
        <strain evidence="2">Nara gc5</strain>
    </source>
</reference>
<dbReference type="AlphaFoldDB" id="L2GER7"/>
<gene>
    <name evidence="2" type="ORF">CGGC5_3454</name>
</gene>
<organism evidence="2">
    <name type="scientific">Colletotrichum fructicola (strain Nara gc5)</name>
    <name type="common">Anthracnose fungus</name>
    <name type="synonym">Colletotrichum gloeosporioides (strain Nara gc5)</name>
    <dbReference type="NCBI Taxonomy" id="1213859"/>
    <lineage>
        <taxon>Eukaryota</taxon>
        <taxon>Fungi</taxon>
        <taxon>Dikarya</taxon>
        <taxon>Ascomycota</taxon>
        <taxon>Pezizomycotina</taxon>
        <taxon>Sordariomycetes</taxon>
        <taxon>Hypocreomycetidae</taxon>
        <taxon>Glomerellales</taxon>
        <taxon>Glomerellaceae</taxon>
        <taxon>Colletotrichum</taxon>
        <taxon>Colletotrichum gloeosporioides species complex</taxon>
    </lineage>
</organism>
<feature type="region of interest" description="Disordered" evidence="1">
    <location>
        <begin position="1"/>
        <end position="39"/>
    </location>
</feature>
<sequence>MDDLSTSYQPAGKGDGKITGSSSKSDVGPGRSTASNILPTNKHVALHELNQMMNATDFQMQQETHDAAAKAADWLRRLTDDDTLFERNEHIDKLLLAKEVISIKHAESALDEIKATFPQIFDGPNLTVINAAFIHHLSTLLVSSRDDMSLCYSDLGRVLSILTMMTFPEGGMPTNQDFQRAMYALRGYYLCGPPASSHTQPESQSLASTEVMEDNNNMIDSVMQLKASLTSWAAATNNATTTMPPVPDTNVLFKDTLDEITTNLDNFFNQHAADDSANNALLISDDIYSPQ</sequence>
<dbReference type="HOGENOM" id="CLU_956487_0_0_1"/>
<name>L2GER7_COLFN</name>
<evidence type="ECO:0000313" key="2">
    <source>
        <dbReference type="EMBL" id="ELA37159.1"/>
    </source>
</evidence>